<feature type="domain" description="F-box" evidence="1">
    <location>
        <begin position="3"/>
        <end position="51"/>
    </location>
</feature>
<evidence type="ECO:0000313" key="2">
    <source>
        <dbReference type="EMBL" id="KZW03112.1"/>
    </source>
</evidence>
<gene>
    <name evidence="2" type="ORF">EXIGLDRAFT_828855</name>
</gene>
<proteinExistence type="predicted"/>
<dbReference type="InterPro" id="IPR036047">
    <property type="entry name" value="F-box-like_dom_sf"/>
</dbReference>
<evidence type="ECO:0000259" key="1">
    <source>
        <dbReference type="PROSITE" id="PS50181"/>
    </source>
</evidence>
<dbReference type="Pfam" id="PF12937">
    <property type="entry name" value="F-box-like"/>
    <property type="match status" value="1"/>
</dbReference>
<dbReference type="PROSITE" id="PS50181">
    <property type="entry name" value="FBOX"/>
    <property type="match status" value="1"/>
</dbReference>
<dbReference type="STRING" id="1314781.A0A165Q5K8"/>
<keyword evidence="3" id="KW-1185">Reference proteome</keyword>
<dbReference type="EMBL" id="KV425885">
    <property type="protein sequence ID" value="KZW03112.1"/>
    <property type="molecule type" value="Genomic_DNA"/>
</dbReference>
<dbReference type="Gene3D" id="3.80.10.10">
    <property type="entry name" value="Ribonuclease Inhibitor"/>
    <property type="match status" value="1"/>
</dbReference>
<dbReference type="InterPro" id="IPR001810">
    <property type="entry name" value="F-box_dom"/>
</dbReference>
<dbReference type="InParanoid" id="A0A165Q5K8"/>
<dbReference type="SUPFAM" id="SSF81383">
    <property type="entry name" value="F-box domain"/>
    <property type="match status" value="1"/>
</dbReference>
<dbReference type="InterPro" id="IPR032675">
    <property type="entry name" value="LRR_dom_sf"/>
</dbReference>
<organism evidence="2 3">
    <name type="scientific">Exidia glandulosa HHB12029</name>
    <dbReference type="NCBI Taxonomy" id="1314781"/>
    <lineage>
        <taxon>Eukaryota</taxon>
        <taxon>Fungi</taxon>
        <taxon>Dikarya</taxon>
        <taxon>Basidiomycota</taxon>
        <taxon>Agaricomycotina</taxon>
        <taxon>Agaricomycetes</taxon>
        <taxon>Auriculariales</taxon>
        <taxon>Exidiaceae</taxon>
        <taxon>Exidia</taxon>
    </lineage>
</organism>
<name>A0A165Q5K8_EXIGL</name>
<accession>A0A165Q5K8</accession>
<evidence type="ECO:0000313" key="3">
    <source>
        <dbReference type="Proteomes" id="UP000077266"/>
    </source>
</evidence>
<dbReference type="Proteomes" id="UP000077266">
    <property type="component" value="Unassembled WGS sequence"/>
</dbReference>
<protein>
    <recommendedName>
        <fullName evidence="1">F-box domain-containing protein</fullName>
    </recommendedName>
</protein>
<reference evidence="2 3" key="1">
    <citation type="journal article" date="2016" name="Mol. Biol. Evol.">
        <title>Comparative Genomics of Early-Diverging Mushroom-Forming Fungi Provides Insights into the Origins of Lignocellulose Decay Capabilities.</title>
        <authorList>
            <person name="Nagy L.G."/>
            <person name="Riley R."/>
            <person name="Tritt A."/>
            <person name="Adam C."/>
            <person name="Daum C."/>
            <person name="Floudas D."/>
            <person name="Sun H."/>
            <person name="Yadav J.S."/>
            <person name="Pangilinan J."/>
            <person name="Larsson K.H."/>
            <person name="Matsuura K."/>
            <person name="Barry K."/>
            <person name="Labutti K."/>
            <person name="Kuo R."/>
            <person name="Ohm R.A."/>
            <person name="Bhattacharya S.S."/>
            <person name="Shirouzu T."/>
            <person name="Yoshinaga Y."/>
            <person name="Martin F.M."/>
            <person name="Grigoriev I.V."/>
            <person name="Hibbett D.S."/>
        </authorList>
    </citation>
    <scope>NUCLEOTIDE SEQUENCE [LARGE SCALE GENOMIC DNA]</scope>
    <source>
        <strain evidence="2 3">HHB12029</strain>
    </source>
</reference>
<dbReference type="OrthoDB" id="2884925at2759"/>
<sequence length="482" mass="53496">MARVSIADLPDELLCDIFVYLAFAGRVTSTHVCRRWRAAALDAPGQLWNEITSSARRLGVLEQVLARSATAPVSLMLLITDVNVTEVTTALALHLGHCKALRLQFIDDIEDEPARDLAQAMSAAAPILERFALQDRSGCLARGFSRDMSSLFAAQAPRLIAFQHHGRISHLNNIPALRHVQHFVHLPREPIVEDDIIAAMKISPVLLDVACEYKFCAFDLSSQAMISFPPNIRSVTILAATGASSRLLVLLRRLDFSGLQHVTITCRMPFLTEQETNEMILHILDNLSLAPRTMEMDTTPDGSLAIFAVRGRDGRVLEINHVPPSLQPSIVPYIAVLEIIETAWNAIVHWPPAPVLKELRISLVAPALYEPEFDVGMFVEVRRDRVLHCPALQTLALSTRQPGDPALRGFSMSFPPESLLLLVQHQLRTGMERIPLLQLCGLELLAHEIDVLAKALDLFDDVQLAPGHRGKEFTPIERLLDM</sequence>
<dbReference type="AlphaFoldDB" id="A0A165Q5K8"/>